<keyword evidence="2" id="KW-1185">Reference proteome</keyword>
<dbReference type="KEGG" id="fcr:HYN56_23200"/>
<gene>
    <name evidence="1" type="ORF">HYN56_23200</name>
</gene>
<dbReference type="EMBL" id="CP029255">
    <property type="protein sequence ID" value="AWK06978.1"/>
    <property type="molecule type" value="Genomic_DNA"/>
</dbReference>
<dbReference type="RefSeq" id="WP_109194376.1">
    <property type="nucleotide sequence ID" value="NZ_CP029255.1"/>
</dbReference>
<reference evidence="1 2" key="1">
    <citation type="submission" date="2018-05" db="EMBL/GenBank/DDBJ databases">
        <title>Genome sequencing of Flavobacterium sp. HYN0056.</title>
        <authorList>
            <person name="Yi H."/>
            <person name="Baek C."/>
        </authorList>
    </citation>
    <scope>NUCLEOTIDE SEQUENCE [LARGE SCALE GENOMIC DNA]</scope>
    <source>
        <strain evidence="1 2">HYN0056</strain>
    </source>
</reference>
<name>A0A2S1YT90_9FLAO</name>
<accession>A0A2S1YT90</accession>
<evidence type="ECO:0000313" key="2">
    <source>
        <dbReference type="Proteomes" id="UP000245250"/>
    </source>
</evidence>
<dbReference type="AlphaFoldDB" id="A0A2S1YT90"/>
<dbReference type="Proteomes" id="UP000245250">
    <property type="component" value="Chromosome"/>
</dbReference>
<organism evidence="1 2">
    <name type="scientific">Flavobacterium crocinum</name>
    <dbReference type="NCBI Taxonomy" id="2183896"/>
    <lineage>
        <taxon>Bacteria</taxon>
        <taxon>Pseudomonadati</taxon>
        <taxon>Bacteroidota</taxon>
        <taxon>Flavobacteriia</taxon>
        <taxon>Flavobacteriales</taxon>
        <taxon>Flavobacteriaceae</taxon>
        <taxon>Flavobacterium</taxon>
    </lineage>
</organism>
<dbReference type="OrthoDB" id="8708205at2"/>
<sequence length="247" mass="29240">MREINCPYYWDCGKNFNPSEMKKDDFEFLKSATEKKITFMFLHCPKCKRRYKFDTVKWEADEFGFSDPNIVVEKKKKTTKQLMAILNKAKIEIPTPYLEYLIKENFNPKVSVFVDEDDFNLYNLNELCEKVNVDGKSNLRIRELKGYVDSLKEIIEETPKRKKAHQFTLDELSNCLTIGYENTRILFIDNRDNNSLWIFHSDGGDTFEITSMKLDKIIVRKNKPDRADLQSVSTKHIDKERAKNYEN</sequence>
<protein>
    <submittedName>
        <fullName evidence="1">Uncharacterized protein</fullName>
    </submittedName>
</protein>
<evidence type="ECO:0000313" key="1">
    <source>
        <dbReference type="EMBL" id="AWK06978.1"/>
    </source>
</evidence>
<proteinExistence type="predicted"/>